<dbReference type="AlphaFoldDB" id="A0A6J7D5Y1"/>
<reference evidence="1" key="1">
    <citation type="submission" date="2020-05" db="EMBL/GenBank/DDBJ databases">
        <authorList>
            <person name="Chiriac C."/>
            <person name="Salcher M."/>
            <person name="Ghai R."/>
            <person name="Kavagutti S V."/>
        </authorList>
    </citation>
    <scope>NUCLEOTIDE SEQUENCE</scope>
</reference>
<protein>
    <submittedName>
        <fullName evidence="1">Unannotated protein</fullName>
    </submittedName>
</protein>
<name>A0A6J7D5Y1_9ZZZZ</name>
<sequence>MARVVRGETIIQLPGRTDDATAIHCANRQFVVERTEPREFLKNVGAREDTVDFGHCETAHESIEQRESVGHRQWVGPE</sequence>
<organism evidence="1">
    <name type="scientific">freshwater metagenome</name>
    <dbReference type="NCBI Taxonomy" id="449393"/>
    <lineage>
        <taxon>unclassified sequences</taxon>
        <taxon>metagenomes</taxon>
        <taxon>ecological metagenomes</taxon>
    </lineage>
</organism>
<proteinExistence type="predicted"/>
<dbReference type="EMBL" id="CAFBLO010000038">
    <property type="protein sequence ID" value="CAB4866237.1"/>
    <property type="molecule type" value="Genomic_DNA"/>
</dbReference>
<accession>A0A6J7D5Y1</accession>
<evidence type="ECO:0000313" key="1">
    <source>
        <dbReference type="EMBL" id="CAB4866237.1"/>
    </source>
</evidence>
<gene>
    <name evidence="1" type="ORF">UFOPK3364_00515</name>
</gene>